<feature type="domain" description="Transposase IS116/IS110/IS902 C-terminal" evidence="2">
    <location>
        <begin position="254"/>
        <end position="343"/>
    </location>
</feature>
<dbReference type="Pfam" id="PF01548">
    <property type="entry name" value="DEDD_Tnp_IS110"/>
    <property type="match status" value="1"/>
</dbReference>
<dbReference type="InterPro" id="IPR002525">
    <property type="entry name" value="Transp_IS110-like_N"/>
</dbReference>
<name>A0AA37N7I0_9FIRM</name>
<dbReference type="EMBL" id="BQNJ01000001">
    <property type="protein sequence ID" value="GKH00776.1"/>
    <property type="molecule type" value="Genomic_DNA"/>
</dbReference>
<reference evidence="3" key="1">
    <citation type="submission" date="2022-01" db="EMBL/GenBank/DDBJ databases">
        <title>Novel bile acid biosynthetic pathways are enriched in the microbiome of centenarians.</title>
        <authorList>
            <person name="Sato Y."/>
            <person name="Atarashi K."/>
            <person name="Plichta R.D."/>
            <person name="Arai Y."/>
            <person name="Sasajima S."/>
            <person name="Kearney M.S."/>
            <person name="Suda W."/>
            <person name="Takeshita K."/>
            <person name="Sasaki T."/>
            <person name="Okamoto S."/>
            <person name="Skelly N.A."/>
            <person name="Okamura Y."/>
            <person name="Vlamakis H."/>
            <person name="Li Y."/>
            <person name="Tanoue T."/>
            <person name="Takei H."/>
            <person name="Nittono H."/>
            <person name="Narushima S."/>
            <person name="Irie J."/>
            <person name="Itoh H."/>
            <person name="Moriya K."/>
            <person name="Sugiura Y."/>
            <person name="Suematsu M."/>
            <person name="Moritoki N."/>
            <person name="Shibata S."/>
            <person name="Littman R.D."/>
            <person name="Fischbach A.M."/>
            <person name="Uwamino Y."/>
            <person name="Inoue T."/>
            <person name="Honda A."/>
            <person name="Hattori M."/>
            <person name="Murai T."/>
            <person name="Xavier J.R."/>
            <person name="Hirose N."/>
            <person name="Honda K."/>
        </authorList>
    </citation>
    <scope>NUCLEOTIDE SEQUENCE</scope>
    <source>
        <strain evidence="3">CE91-St55</strain>
    </source>
</reference>
<proteinExistence type="predicted"/>
<accession>A0AA37N7I0</accession>
<feature type="domain" description="Transposase IS110-like N-terminal" evidence="1">
    <location>
        <begin position="10"/>
        <end position="155"/>
    </location>
</feature>
<sequence>MFKIFRNNCCGLDVHKTWIYACIGITDANGRTEYKQARFSSFSKGLRDLAAWLANYSCFEVCLESSGKYWIPVFNILEKTYLVTLAHPKYTKPQKGNKTDVKDAKWICDLFMCDMIKPSFIPSPEIRQLRDLIRYRIKLTNMLTGEKNRAQNCLTVSNLKLDDVFSDVFGKSSRSITNHMLDHPGETFDVAPFVDARCQTPLDEIQAAVDGAISSEQAVKLRQCLAHIDELEAHRKEIEREILMIAEPFSAVLELLYTLPGLDKNPMTAIAILSEIGPDMSVFPSSKHLVSWAGCCPRNDQSNQKVKSRRISRAGCYLKPLLVQVANALIKSKKHPEFKERYRRIKSHRGHKKAIIAVCKMLLTAIWNMLSKLEPYNPDGFLEHRPVNEKRVLTKSQALELLRLRGYTITND</sequence>
<evidence type="ECO:0000259" key="1">
    <source>
        <dbReference type="Pfam" id="PF01548"/>
    </source>
</evidence>
<dbReference type="GO" id="GO:0006313">
    <property type="term" value="P:DNA transposition"/>
    <property type="evidence" value="ECO:0007669"/>
    <property type="project" value="InterPro"/>
</dbReference>
<dbReference type="NCBIfam" id="NF033542">
    <property type="entry name" value="transpos_IS110"/>
    <property type="match status" value="1"/>
</dbReference>
<dbReference type="GO" id="GO:0003677">
    <property type="term" value="F:DNA binding"/>
    <property type="evidence" value="ECO:0007669"/>
    <property type="project" value="InterPro"/>
</dbReference>
<gene>
    <name evidence="3" type="ORF">CE91St55_27570</name>
</gene>
<dbReference type="PANTHER" id="PTHR33055:SF13">
    <property type="entry name" value="TRANSPOSASE"/>
    <property type="match status" value="1"/>
</dbReference>
<comment type="caution">
    <text evidence="3">The sequence shown here is derived from an EMBL/GenBank/DDBJ whole genome shotgun (WGS) entry which is preliminary data.</text>
</comment>
<evidence type="ECO:0000313" key="3">
    <source>
        <dbReference type="EMBL" id="GKH00776.1"/>
    </source>
</evidence>
<protein>
    <submittedName>
        <fullName evidence="3">IS110 family transposase</fullName>
    </submittedName>
</protein>
<dbReference type="PANTHER" id="PTHR33055">
    <property type="entry name" value="TRANSPOSASE FOR INSERTION SEQUENCE ELEMENT IS1111A"/>
    <property type="match status" value="1"/>
</dbReference>
<organism evidence="3 4">
    <name type="scientific">Hungatella hathewayi</name>
    <dbReference type="NCBI Taxonomy" id="154046"/>
    <lineage>
        <taxon>Bacteria</taxon>
        <taxon>Bacillati</taxon>
        <taxon>Bacillota</taxon>
        <taxon>Clostridia</taxon>
        <taxon>Lachnospirales</taxon>
        <taxon>Lachnospiraceae</taxon>
        <taxon>Hungatella</taxon>
    </lineage>
</organism>
<dbReference type="InterPro" id="IPR047650">
    <property type="entry name" value="Transpos_IS110"/>
</dbReference>
<dbReference type="RefSeq" id="WP_118042313.1">
    <property type="nucleotide sequence ID" value="NZ_BQNJ01000001.1"/>
</dbReference>
<dbReference type="GO" id="GO:0004803">
    <property type="term" value="F:transposase activity"/>
    <property type="evidence" value="ECO:0007669"/>
    <property type="project" value="InterPro"/>
</dbReference>
<dbReference type="Proteomes" id="UP001055091">
    <property type="component" value="Unassembled WGS sequence"/>
</dbReference>
<evidence type="ECO:0000259" key="2">
    <source>
        <dbReference type="Pfam" id="PF02371"/>
    </source>
</evidence>
<dbReference type="AlphaFoldDB" id="A0AA37N7I0"/>
<dbReference type="Pfam" id="PF02371">
    <property type="entry name" value="Transposase_20"/>
    <property type="match status" value="1"/>
</dbReference>
<dbReference type="InterPro" id="IPR003346">
    <property type="entry name" value="Transposase_20"/>
</dbReference>
<evidence type="ECO:0000313" key="4">
    <source>
        <dbReference type="Proteomes" id="UP001055091"/>
    </source>
</evidence>